<dbReference type="Proteomes" id="UP000000849">
    <property type="component" value="Chromosome"/>
</dbReference>
<name>D5UJ15_CELFN</name>
<feature type="signal peptide" evidence="1">
    <location>
        <begin position="1"/>
        <end position="22"/>
    </location>
</feature>
<dbReference type="PROSITE" id="PS51257">
    <property type="entry name" value="PROKAR_LIPOPROTEIN"/>
    <property type="match status" value="1"/>
</dbReference>
<dbReference type="EMBL" id="CP001964">
    <property type="protein sequence ID" value="ADG75581.1"/>
    <property type="molecule type" value="Genomic_DNA"/>
</dbReference>
<dbReference type="KEGG" id="cfl:Cfla_2695"/>
<accession>D5UJ15</accession>
<protein>
    <recommendedName>
        <fullName evidence="4">Lipoprotein</fullName>
    </recommendedName>
</protein>
<evidence type="ECO:0008006" key="4">
    <source>
        <dbReference type="Google" id="ProtNLM"/>
    </source>
</evidence>
<proteinExistence type="predicted"/>
<keyword evidence="1" id="KW-0732">Signal</keyword>
<dbReference type="OrthoDB" id="4826823at2"/>
<organism evidence="2 3">
    <name type="scientific">Cellulomonas flavigena (strain ATCC 482 / DSM 20109 / BCRC 11376 / JCM 18109 / NBRC 3775 / NCIMB 8073 / NRS 134)</name>
    <dbReference type="NCBI Taxonomy" id="446466"/>
    <lineage>
        <taxon>Bacteria</taxon>
        <taxon>Bacillati</taxon>
        <taxon>Actinomycetota</taxon>
        <taxon>Actinomycetes</taxon>
        <taxon>Micrococcales</taxon>
        <taxon>Cellulomonadaceae</taxon>
        <taxon>Cellulomonas</taxon>
    </lineage>
</organism>
<feature type="chain" id="PRO_5038408762" description="Lipoprotein" evidence="1">
    <location>
        <begin position="23"/>
        <end position="139"/>
    </location>
</feature>
<dbReference type="HOGENOM" id="CLU_1841529_0_0_11"/>
<dbReference type="RefSeq" id="WP_013117913.1">
    <property type="nucleotide sequence ID" value="NC_014151.1"/>
</dbReference>
<evidence type="ECO:0000256" key="1">
    <source>
        <dbReference type="SAM" id="SignalP"/>
    </source>
</evidence>
<keyword evidence="3" id="KW-1185">Reference proteome</keyword>
<gene>
    <name evidence="2" type="ordered locus">Cfla_2695</name>
</gene>
<dbReference type="AlphaFoldDB" id="D5UJ15"/>
<reference evidence="2 3" key="1">
    <citation type="journal article" date="2010" name="Stand. Genomic Sci.">
        <title>Complete genome sequence of Cellulomonas flavigena type strain (134).</title>
        <authorList>
            <person name="Abt B."/>
            <person name="Foster B."/>
            <person name="Lapidus A."/>
            <person name="Clum A."/>
            <person name="Sun H."/>
            <person name="Pukall R."/>
            <person name="Lucas S."/>
            <person name="Glavina Del Rio T."/>
            <person name="Nolan M."/>
            <person name="Tice H."/>
            <person name="Cheng J.F."/>
            <person name="Pitluck S."/>
            <person name="Liolios K."/>
            <person name="Ivanova N."/>
            <person name="Mavromatis K."/>
            <person name="Ovchinnikova G."/>
            <person name="Pati A."/>
            <person name="Goodwin L."/>
            <person name="Chen A."/>
            <person name="Palaniappan K."/>
            <person name="Land M."/>
            <person name="Hauser L."/>
            <person name="Chang Y.J."/>
            <person name="Jeffries C.D."/>
            <person name="Rohde M."/>
            <person name="Goker M."/>
            <person name="Woyke T."/>
            <person name="Bristow J."/>
            <person name="Eisen J.A."/>
            <person name="Markowitz V."/>
            <person name="Hugenholtz P."/>
            <person name="Kyrpides N.C."/>
            <person name="Klenk H.P."/>
        </authorList>
    </citation>
    <scope>NUCLEOTIDE SEQUENCE [LARGE SCALE GENOMIC DNA]</scope>
    <source>
        <strain evidence="3">ATCC 482 / DSM 20109 / BCRC 11376 / JCM 18109 / NBRC 3775 / NCIMB 8073 / NRS 134</strain>
    </source>
</reference>
<evidence type="ECO:0000313" key="3">
    <source>
        <dbReference type="Proteomes" id="UP000000849"/>
    </source>
</evidence>
<sequence length="139" mass="14563">MRTPRRGRTAAALSVLALVTLAACSGGDEGVDPSTADWPAAIDPAEADGDFFVVWTRVSDSDQDPVLAAEVDRLAEQGYDVEPWSPECQSGAKDRLVELTGFPEPAAVGVAFATAEDAGIFDTRDEGATVSLTEGSWTC</sequence>
<evidence type="ECO:0000313" key="2">
    <source>
        <dbReference type="EMBL" id="ADG75581.1"/>
    </source>
</evidence>